<evidence type="ECO:0000313" key="9">
    <source>
        <dbReference type="EMBL" id="RHM44838.1"/>
    </source>
</evidence>
<evidence type="ECO:0000256" key="4">
    <source>
        <dbReference type="ARBA" id="ARBA00023284"/>
    </source>
</evidence>
<keyword evidence="5" id="KW-0175">Coiled coil</keyword>
<dbReference type="Proteomes" id="UP000286038">
    <property type="component" value="Unassembled WGS sequence"/>
</dbReference>
<dbReference type="Pfam" id="PF00578">
    <property type="entry name" value="AhpC-TSA"/>
    <property type="match status" value="1"/>
</dbReference>
<dbReference type="Gene3D" id="3.40.30.10">
    <property type="entry name" value="Glutaredoxin"/>
    <property type="match status" value="1"/>
</dbReference>
<reference evidence="7" key="3">
    <citation type="submission" date="2021-09" db="EMBL/GenBank/DDBJ databases">
        <authorList>
            <person name="Gilroy R."/>
        </authorList>
    </citation>
    <scope>NUCLEOTIDE SEQUENCE</scope>
    <source>
        <strain evidence="7">6966</strain>
    </source>
</reference>
<dbReference type="GO" id="GO:0017004">
    <property type="term" value="P:cytochrome complex assembly"/>
    <property type="evidence" value="ECO:0007669"/>
    <property type="project" value="UniProtKB-KW"/>
</dbReference>
<evidence type="ECO:0000313" key="7">
    <source>
        <dbReference type="EMBL" id="HJF70125.1"/>
    </source>
</evidence>
<dbReference type="Proteomes" id="UP000742098">
    <property type="component" value="Unassembled WGS sequence"/>
</dbReference>
<comment type="subcellular location">
    <subcellularLocation>
        <location evidence="1">Cell envelope</location>
    </subcellularLocation>
</comment>
<proteinExistence type="predicted"/>
<reference evidence="7" key="2">
    <citation type="journal article" date="2021" name="PeerJ">
        <title>Extensive microbial diversity within the chicken gut microbiome revealed by metagenomics and culture.</title>
        <authorList>
            <person name="Gilroy R."/>
            <person name="Ravi A."/>
            <person name="Getino M."/>
            <person name="Pursley I."/>
            <person name="Horton D.L."/>
            <person name="Alikhan N.F."/>
            <person name="Baker D."/>
            <person name="Gharbi K."/>
            <person name="Hall N."/>
            <person name="Watson M."/>
            <person name="Adriaenssens E.M."/>
            <person name="Foster-Nyarko E."/>
            <person name="Jarju S."/>
            <person name="Secka A."/>
            <person name="Antonio M."/>
            <person name="Oren A."/>
            <person name="Chaudhuri R.R."/>
            <person name="La Ragione R."/>
            <person name="Hildebrand F."/>
            <person name="Pallen M.J."/>
        </authorList>
    </citation>
    <scope>NUCLEOTIDE SEQUENCE</scope>
    <source>
        <strain evidence="7">6966</strain>
    </source>
</reference>
<feature type="domain" description="Thioredoxin" evidence="6">
    <location>
        <begin position="219"/>
        <end position="358"/>
    </location>
</feature>
<dbReference type="AlphaFoldDB" id="A0A412X435"/>
<dbReference type="EMBL" id="DYVS01000089">
    <property type="protein sequence ID" value="HJF70125.1"/>
    <property type="molecule type" value="Genomic_DNA"/>
</dbReference>
<dbReference type="InterPro" id="IPR013766">
    <property type="entry name" value="Thioredoxin_domain"/>
</dbReference>
<name>A0A412X435_9BACT</name>
<dbReference type="GO" id="GO:0030313">
    <property type="term" value="C:cell envelope"/>
    <property type="evidence" value="ECO:0007669"/>
    <property type="project" value="UniProtKB-SubCell"/>
</dbReference>
<dbReference type="Proteomes" id="UP000283589">
    <property type="component" value="Unassembled WGS sequence"/>
</dbReference>
<evidence type="ECO:0000256" key="5">
    <source>
        <dbReference type="SAM" id="Coils"/>
    </source>
</evidence>
<keyword evidence="4" id="KW-0676">Redox-active center</keyword>
<evidence type="ECO:0000313" key="11">
    <source>
        <dbReference type="Proteomes" id="UP000286038"/>
    </source>
</evidence>
<dbReference type="SUPFAM" id="SSF52833">
    <property type="entry name" value="Thioredoxin-like"/>
    <property type="match status" value="1"/>
</dbReference>
<evidence type="ECO:0000259" key="6">
    <source>
        <dbReference type="PROSITE" id="PS51352"/>
    </source>
</evidence>
<organism evidence="8 10">
    <name type="scientific">Butyricimonas virosa</name>
    <dbReference type="NCBI Taxonomy" id="544645"/>
    <lineage>
        <taxon>Bacteria</taxon>
        <taxon>Pseudomonadati</taxon>
        <taxon>Bacteroidota</taxon>
        <taxon>Bacteroidia</taxon>
        <taxon>Bacteroidales</taxon>
        <taxon>Odoribacteraceae</taxon>
        <taxon>Butyricimonas</taxon>
    </lineage>
</organism>
<dbReference type="PANTHER" id="PTHR42852:SF6">
    <property type="entry name" value="THIOL:DISULFIDE INTERCHANGE PROTEIN DSBE"/>
    <property type="match status" value="1"/>
</dbReference>
<evidence type="ECO:0000256" key="1">
    <source>
        <dbReference type="ARBA" id="ARBA00004196"/>
    </source>
</evidence>
<evidence type="ECO:0000256" key="2">
    <source>
        <dbReference type="ARBA" id="ARBA00022748"/>
    </source>
</evidence>
<keyword evidence="3" id="KW-1015">Disulfide bond</keyword>
<evidence type="ECO:0000313" key="8">
    <source>
        <dbReference type="EMBL" id="RGV35752.1"/>
    </source>
</evidence>
<dbReference type="EMBL" id="QRZA01000003">
    <property type="protein sequence ID" value="RGV35752.1"/>
    <property type="molecule type" value="Genomic_DNA"/>
</dbReference>
<dbReference type="InterPro" id="IPR000866">
    <property type="entry name" value="AhpC/TSA"/>
</dbReference>
<accession>A0A412X435</accession>
<feature type="coiled-coil region" evidence="5">
    <location>
        <begin position="105"/>
        <end position="169"/>
    </location>
</feature>
<sequence>MKHFLLLTGIVLFLLGQNTVYAQVYGTYPKNNVTLSLLRITGAGVPDTLETVTTNNGRFRFTTRPQEAGIYSLVLHDVGWDYPMLLEKGKNKILVSETRAIRLENTKLQRQIKACGDELKKLNEELVFVVEQLRQEKDANKQQALKEKHLNLEEQVESLLARYIQANKNNMAGLFLVWNKMNWVDFQKLENRYQLLDENMQNTPIGKAINKEIDRLWYLKPGIVARDFTMPDTAGNPVTLSTIKAKVKILDFWASWCVPCRAANKRLIPLYEKYKDQGLEIIGISVDRNAAQWKMAIKKDACGWIQLSELKATPDAVYLRYKVTRIPRWFVLDENNRCIATGNDDEGLEEIVIKELKR</sequence>
<protein>
    <submittedName>
        <fullName evidence="7">Redoxin domain-containing protein</fullName>
    </submittedName>
</protein>
<dbReference type="InterPro" id="IPR036249">
    <property type="entry name" value="Thioredoxin-like_sf"/>
</dbReference>
<evidence type="ECO:0000313" key="10">
    <source>
        <dbReference type="Proteomes" id="UP000283589"/>
    </source>
</evidence>
<dbReference type="PROSITE" id="PS51352">
    <property type="entry name" value="THIOREDOXIN_2"/>
    <property type="match status" value="1"/>
</dbReference>
<dbReference type="EMBL" id="QRPV01000005">
    <property type="protein sequence ID" value="RHM44838.1"/>
    <property type="molecule type" value="Genomic_DNA"/>
</dbReference>
<dbReference type="InterPro" id="IPR050553">
    <property type="entry name" value="Thioredoxin_ResA/DsbE_sf"/>
</dbReference>
<keyword evidence="2" id="KW-0201">Cytochrome c-type biogenesis</keyword>
<reference evidence="10 11" key="1">
    <citation type="submission" date="2018-08" db="EMBL/GenBank/DDBJ databases">
        <title>A genome reference for cultivated species of the human gut microbiota.</title>
        <authorList>
            <person name="Zou Y."/>
            <person name="Xue W."/>
            <person name="Luo G."/>
        </authorList>
    </citation>
    <scope>NUCLEOTIDE SEQUENCE [LARGE SCALE GENOMIC DNA]</scope>
    <source>
        <strain evidence="8 10">AF14-49</strain>
        <strain evidence="9 11">AF34-33</strain>
    </source>
</reference>
<comment type="caution">
    <text evidence="8">The sequence shown here is derived from an EMBL/GenBank/DDBJ whole genome shotgun (WGS) entry which is preliminary data.</text>
</comment>
<evidence type="ECO:0000256" key="3">
    <source>
        <dbReference type="ARBA" id="ARBA00023157"/>
    </source>
</evidence>
<dbReference type="CDD" id="cd02966">
    <property type="entry name" value="TlpA_like_family"/>
    <property type="match status" value="1"/>
</dbReference>
<gene>
    <name evidence="8" type="ORF">DWW18_02925</name>
    <name evidence="9" type="ORF">DWZ68_06900</name>
    <name evidence="7" type="ORF">K8V05_05150</name>
</gene>
<dbReference type="RefSeq" id="WP_118258739.1">
    <property type="nucleotide sequence ID" value="NZ_CABJDM010000005.1"/>
</dbReference>
<dbReference type="PANTHER" id="PTHR42852">
    <property type="entry name" value="THIOL:DISULFIDE INTERCHANGE PROTEIN DSBE"/>
    <property type="match status" value="1"/>
</dbReference>